<comment type="pathway">
    <text evidence="1 8">Metabolic intermediate biosynthesis; chorismate biosynthesis; chorismate from D-erythrose 4-phosphate and phosphoenolpyruvate: step 6/7.</text>
</comment>
<dbReference type="InterPro" id="IPR036968">
    <property type="entry name" value="Enolpyruvate_Tfrase_sf"/>
</dbReference>
<comment type="caution">
    <text evidence="8">Lacks conserved residue(s) required for the propagation of feature annotation.</text>
</comment>
<feature type="binding site" evidence="8">
    <location>
        <position position="413"/>
    </location>
    <ligand>
        <name>phosphoenolpyruvate</name>
        <dbReference type="ChEBI" id="CHEBI:58702"/>
    </ligand>
</feature>
<dbReference type="InterPro" id="IPR006264">
    <property type="entry name" value="EPSP_synthase"/>
</dbReference>
<feature type="binding site" evidence="8">
    <location>
        <position position="110"/>
    </location>
    <ligand>
        <name>phosphoenolpyruvate</name>
        <dbReference type="ChEBI" id="CHEBI:58702"/>
    </ligand>
</feature>
<dbReference type="STRING" id="1758689.SGUI_3037"/>
<dbReference type="PANTHER" id="PTHR21090:SF5">
    <property type="entry name" value="PENTAFUNCTIONAL AROM POLYPEPTIDE"/>
    <property type="match status" value="1"/>
</dbReference>
<sequence length="474" mass="48820">MGPDRDRDEEATAMSAVPTWAAPTSTGPVDAQVRVPGSKSLTNRWLVLALLAGGPSTIVHPLRSRDSDSMIGALRALGAGVDDTDAARWTVRPPRGGLRGGVDIDCGQAGTVMRFVPPVAALADGPVRFDGHHSARARPVGPVLDGLRALGAEIKEEGHGTLPFVVRGGPSDESASSAGGGGAAPPVVRIDASASSQFVSALLLAGAAYPRGLRLEHTGTTLPSLPHVEMTLDALATVGVEVERTSPTSWLVHPGEVRAVDVTVEPDLSSAAPFLALAAATGGRVVVADWPERTTQPGARMRDVLAAMGASTELTPQGLAVRGAPAGRLEGVDLDLSEVGELTPVVAALCALARTPSRLRGVAHLRGHETDRIAALVTELARLGAGARETADGLEIEPAPLTGTRLRTYHDHRMAMFAAVLGAVVPGVEVEDVATAGKTFPGFDRVWSEAVATGTPSGPRAPASPEDRDGRESP</sequence>
<evidence type="ECO:0000256" key="4">
    <source>
        <dbReference type="ARBA" id="ARBA00022605"/>
    </source>
</evidence>
<proteinExistence type="inferred from homology"/>
<comment type="catalytic activity">
    <reaction evidence="7">
        <text>3-phosphoshikimate + phosphoenolpyruvate = 5-O-(1-carboxyvinyl)-3-phosphoshikimate + phosphate</text>
        <dbReference type="Rhea" id="RHEA:21256"/>
        <dbReference type="ChEBI" id="CHEBI:43474"/>
        <dbReference type="ChEBI" id="CHEBI:57701"/>
        <dbReference type="ChEBI" id="CHEBI:58702"/>
        <dbReference type="ChEBI" id="CHEBI:145989"/>
        <dbReference type="EC" id="2.5.1.19"/>
    </reaction>
    <physiologicalReaction direction="left-to-right" evidence="7">
        <dbReference type="Rhea" id="RHEA:21257"/>
    </physiologicalReaction>
</comment>
<feature type="binding site" evidence="8">
    <location>
        <position position="372"/>
    </location>
    <ligand>
        <name>phosphoenolpyruvate</name>
        <dbReference type="ChEBI" id="CHEBI:58702"/>
    </ligand>
</feature>
<dbReference type="FunFam" id="3.65.10.10:FF:000011">
    <property type="entry name" value="3-phosphoshikimate 1-carboxyvinyltransferase"/>
    <property type="match status" value="1"/>
</dbReference>
<feature type="binding site" evidence="8">
    <location>
        <position position="197"/>
    </location>
    <ligand>
        <name>phosphoenolpyruvate</name>
        <dbReference type="ChEBI" id="CHEBI:58702"/>
    </ligand>
</feature>
<comment type="function">
    <text evidence="8">Catalyzes the transfer of the enolpyruvyl moiety of phosphoenolpyruvate (PEP) to the 5-hydroxyl of shikimate-3-phosphate (S3P) to produce enolpyruvyl shikimate-3-phosphate and inorganic phosphate.</text>
</comment>
<dbReference type="InterPro" id="IPR001986">
    <property type="entry name" value="Enolpyruvate_Tfrase_dom"/>
</dbReference>
<comment type="subunit">
    <text evidence="8">Monomer.</text>
</comment>
<dbReference type="FunFam" id="3.65.10.10:FF:000010">
    <property type="entry name" value="3-phosphoshikimate 1-carboxyvinyltransferase"/>
    <property type="match status" value="1"/>
</dbReference>
<feature type="binding site" evidence="8">
    <location>
        <position position="39"/>
    </location>
    <ligand>
        <name>phosphoenolpyruvate</name>
        <dbReference type="ChEBI" id="CHEBI:58702"/>
    </ligand>
</feature>
<dbReference type="AlphaFoldDB" id="A0A1B1NGB1"/>
<dbReference type="SUPFAM" id="SSF55205">
    <property type="entry name" value="EPT/RTPC-like"/>
    <property type="match status" value="1"/>
</dbReference>
<dbReference type="InterPro" id="IPR023193">
    <property type="entry name" value="EPSP_synthase_CS"/>
</dbReference>
<feature type="binding site" evidence="8">
    <location>
        <position position="195"/>
    </location>
    <ligand>
        <name>3-phosphoshikimate</name>
        <dbReference type="ChEBI" id="CHEBI:145989"/>
    </ligand>
</feature>
<evidence type="ECO:0000256" key="3">
    <source>
        <dbReference type="ARBA" id="ARBA00022490"/>
    </source>
</evidence>
<keyword evidence="6 8" id="KW-0057">Aromatic amino acid biosynthesis</keyword>
<feature type="region of interest" description="Disordered" evidence="9">
    <location>
        <begin position="161"/>
        <end position="183"/>
    </location>
</feature>
<dbReference type="EMBL" id="CP014989">
    <property type="protein sequence ID" value="ANS80433.1"/>
    <property type="molecule type" value="Genomic_DNA"/>
</dbReference>
<feature type="binding site" evidence="8">
    <location>
        <position position="438"/>
    </location>
    <ligand>
        <name>phosphoenolpyruvate</name>
        <dbReference type="ChEBI" id="CHEBI:58702"/>
    </ligand>
</feature>
<evidence type="ECO:0000256" key="5">
    <source>
        <dbReference type="ARBA" id="ARBA00022679"/>
    </source>
</evidence>
<dbReference type="GO" id="GO:0008652">
    <property type="term" value="P:amino acid biosynthetic process"/>
    <property type="evidence" value="ECO:0007669"/>
    <property type="project" value="UniProtKB-KW"/>
</dbReference>
<feature type="binding site" evidence="8">
    <location>
        <position position="39"/>
    </location>
    <ligand>
        <name>3-phosphoshikimate</name>
        <dbReference type="ChEBI" id="CHEBI:145989"/>
    </ligand>
</feature>
<gene>
    <name evidence="8" type="primary">aroA</name>
    <name evidence="11" type="ORF">SGUI_3037</name>
</gene>
<feature type="binding site" evidence="8">
    <location>
        <position position="40"/>
    </location>
    <ligand>
        <name>3-phosphoshikimate</name>
        <dbReference type="ChEBI" id="CHEBI:145989"/>
    </ligand>
</feature>
<evidence type="ECO:0000259" key="10">
    <source>
        <dbReference type="Pfam" id="PF00275"/>
    </source>
</evidence>
<feature type="binding site" evidence="8">
    <location>
        <position position="224"/>
    </location>
    <ligand>
        <name>3-phosphoshikimate</name>
        <dbReference type="ChEBI" id="CHEBI:145989"/>
    </ligand>
</feature>
<reference evidence="11 12" key="1">
    <citation type="submission" date="2016-03" db="EMBL/GenBank/DDBJ databases">
        <title>Shallow-sea hydrothermal system.</title>
        <authorList>
            <person name="Tang K."/>
        </authorList>
    </citation>
    <scope>NUCLEOTIDE SEQUENCE [LARGE SCALE GENOMIC DNA]</scope>
    <source>
        <strain evidence="11 12">JLT9</strain>
    </source>
</reference>
<dbReference type="CDD" id="cd01556">
    <property type="entry name" value="EPSP_synthase"/>
    <property type="match status" value="1"/>
</dbReference>
<dbReference type="UniPathway" id="UPA00053">
    <property type="reaction ID" value="UER00089"/>
</dbReference>
<protein>
    <recommendedName>
        <fullName evidence="8">3-phosphoshikimate 1-carboxyvinyltransferase</fullName>
        <ecNumber evidence="8">2.5.1.19</ecNumber>
    </recommendedName>
    <alternativeName>
        <fullName evidence="8">5-enolpyruvylshikimate-3-phosphate synthase</fullName>
        <shortName evidence="8">EPSP synthase</shortName>
        <shortName evidence="8">EPSPS</shortName>
    </alternativeName>
</protein>
<comment type="similarity">
    <text evidence="2 8">Belongs to the EPSP synthase family.</text>
</comment>
<feature type="binding site" evidence="8">
    <location>
        <position position="197"/>
    </location>
    <ligand>
        <name>3-phosphoshikimate</name>
        <dbReference type="ChEBI" id="CHEBI:145989"/>
    </ligand>
</feature>
<feature type="compositionally biased region" description="Low complexity" evidence="9">
    <location>
        <begin position="168"/>
        <end position="177"/>
    </location>
</feature>
<feature type="compositionally biased region" description="Basic and acidic residues" evidence="9">
    <location>
        <begin position="1"/>
        <end position="10"/>
    </location>
</feature>
<feature type="active site" description="Proton acceptor" evidence="8">
    <location>
        <position position="341"/>
    </location>
</feature>
<feature type="binding site" evidence="8">
    <location>
        <position position="138"/>
    </location>
    <ligand>
        <name>phosphoenolpyruvate</name>
        <dbReference type="ChEBI" id="CHEBI:58702"/>
    </ligand>
</feature>
<evidence type="ECO:0000256" key="8">
    <source>
        <dbReference type="HAMAP-Rule" id="MF_00210"/>
    </source>
</evidence>
<feature type="region of interest" description="Disordered" evidence="9">
    <location>
        <begin position="450"/>
        <end position="474"/>
    </location>
</feature>
<dbReference type="KEGG" id="serj:SGUI_3037"/>
<dbReference type="Proteomes" id="UP000092482">
    <property type="component" value="Chromosome"/>
</dbReference>
<feature type="region of interest" description="Disordered" evidence="9">
    <location>
        <begin position="1"/>
        <end position="28"/>
    </location>
</feature>
<dbReference type="GO" id="GO:0003866">
    <property type="term" value="F:3-phosphoshikimate 1-carboxyvinyltransferase activity"/>
    <property type="evidence" value="ECO:0007669"/>
    <property type="project" value="UniProtKB-UniRule"/>
</dbReference>
<dbReference type="GO" id="GO:0005737">
    <property type="term" value="C:cytoplasm"/>
    <property type="evidence" value="ECO:0007669"/>
    <property type="project" value="UniProtKB-SubCell"/>
</dbReference>
<dbReference type="EC" id="2.5.1.19" evidence="8"/>
<feature type="binding site" evidence="8">
    <location>
        <position position="341"/>
    </location>
    <ligand>
        <name>3-phosphoshikimate</name>
        <dbReference type="ChEBI" id="CHEBI:145989"/>
    </ligand>
</feature>
<organism evidence="11 12">
    <name type="scientific">Serinicoccus hydrothermalis</name>
    <dbReference type="NCBI Taxonomy" id="1758689"/>
    <lineage>
        <taxon>Bacteria</taxon>
        <taxon>Bacillati</taxon>
        <taxon>Actinomycetota</taxon>
        <taxon>Actinomycetes</taxon>
        <taxon>Micrococcales</taxon>
        <taxon>Ornithinimicrobiaceae</taxon>
        <taxon>Serinicoccus</taxon>
    </lineage>
</organism>
<keyword evidence="3 8" id="KW-0963">Cytoplasm</keyword>
<keyword evidence="4 8" id="KW-0028">Amino-acid biosynthesis</keyword>
<dbReference type="Pfam" id="PF00275">
    <property type="entry name" value="EPSP_synthase"/>
    <property type="match status" value="1"/>
</dbReference>
<dbReference type="PANTHER" id="PTHR21090">
    <property type="entry name" value="AROM/DEHYDROQUINATE SYNTHASE"/>
    <property type="match status" value="1"/>
</dbReference>
<keyword evidence="5 8" id="KW-0808">Transferase</keyword>
<feature type="compositionally biased region" description="Basic and acidic residues" evidence="9">
    <location>
        <begin position="465"/>
        <end position="474"/>
    </location>
</feature>
<dbReference type="Gene3D" id="3.65.10.10">
    <property type="entry name" value="Enolpyruvate transferase domain"/>
    <property type="match status" value="2"/>
</dbReference>
<evidence type="ECO:0000256" key="1">
    <source>
        <dbReference type="ARBA" id="ARBA00004811"/>
    </source>
</evidence>
<dbReference type="PIRSF" id="PIRSF000505">
    <property type="entry name" value="EPSPS"/>
    <property type="match status" value="1"/>
</dbReference>
<evidence type="ECO:0000256" key="2">
    <source>
        <dbReference type="ARBA" id="ARBA00009948"/>
    </source>
</evidence>
<evidence type="ECO:0000256" key="6">
    <source>
        <dbReference type="ARBA" id="ARBA00023141"/>
    </source>
</evidence>
<evidence type="ECO:0000256" key="7">
    <source>
        <dbReference type="ARBA" id="ARBA00044633"/>
    </source>
</evidence>
<comment type="subcellular location">
    <subcellularLocation>
        <location evidence="8">Cytoplasm</location>
    </subcellularLocation>
</comment>
<evidence type="ECO:0000313" key="12">
    <source>
        <dbReference type="Proteomes" id="UP000092482"/>
    </source>
</evidence>
<evidence type="ECO:0000256" key="9">
    <source>
        <dbReference type="SAM" id="MobiDB-lite"/>
    </source>
</evidence>
<evidence type="ECO:0000313" key="11">
    <source>
        <dbReference type="EMBL" id="ANS80433.1"/>
    </source>
</evidence>
<keyword evidence="12" id="KW-1185">Reference proteome</keyword>
<dbReference type="HAMAP" id="MF_00210">
    <property type="entry name" value="EPSP_synth"/>
    <property type="match status" value="1"/>
</dbReference>
<dbReference type="NCBIfam" id="TIGR01356">
    <property type="entry name" value="aroA"/>
    <property type="match status" value="1"/>
</dbReference>
<feature type="binding site" evidence="8">
    <location>
        <position position="196"/>
    </location>
    <ligand>
        <name>3-phosphoshikimate</name>
        <dbReference type="ChEBI" id="CHEBI:145989"/>
    </ligand>
</feature>
<feature type="binding site" evidence="8">
    <location>
        <position position="44"/>
    </location>
    <ligand>
        <name>3-phosphoshikimate</name>
        <dbReference type="ChEBI" id="CHEBI:145989"/>
    </ligand>
</feature>
<feature type="domain" description="Enolpyruvate transferase" evidence="10">
    <location>
        <begin position="26"/>
        <end position="446"/>
    </location>
</feature>
<accession>A0A1B1NGB1</accession>
<feature type="binding site" evidence="8">
    <location>
        <position position="368"/>
    </location>
    <ligand>
        <name>3-phosphoshikimate</name>
        <dbReference type="ChEBI" id="CHEBI:145989"/>
    </ligand>
</feature>
<dbReference type="GO" id="GO:0009423">
    <property type="term" value="P:chorismate biosynthetic process"/>
    <property type="evidence" value="ECO:0007669"/>
    <property type="project" value="UniProtKB-UniRule"/>
</dbReference>
<dbReference type="PROSITE" id="PS00885">
    <property type="entry name" value="EPSP_SYNTHASE_2"/>
    <property type="match status" value="1"/>
</dbReference>
<dbReference type="GO" id="GO:0009073">
    <property type="term" value="P:aromatic amino acid family biosynthetic process"/>
    <property type="evidence" value="ECO:0007669"/>
    <property type="project" value="UniProtKB-KW"/>
</dbReference>
<dbReference type="PATRIC" id="fig|1758689.4.peg.3167"/>
<name>A0A1B1NGB1_9MICO</name>
<dbReference type="InterPro" id="IPR013792">
    <property type="entry name" value="RNA3'P_cycl/enolpyr_Trfase_a/b"/>
</dbReference>